<feature type="transmembrane region" description="Helical" evidence="1">
    <location>
        <begin position="165"/>
        <end position="186"/>
    </location>
</feature>
<feature type="transmembrane region" description="Helical" evidence="1">
    <location>
        <begin position="336"/>
        <end position="363"/>
    </location>
</feature>
<evidence type="ECO:0000259" key="2">
    <source>
        <dbReference type="PROSITE" id="PS50850"/>
    </source>
</evidence>
<feature type="domain" description="Major facilitator superfamily (MFS) profile" evidence="2">
    <location>
        <begin position="9"/>
        <end position="394"/>
    </location>
</feature>
<dbReference type="AlphaFoldDB" id="A0A6J7IBG8"/>
<feature type="transmembrane region" description="Helical" evidence="1">
    <location>
        <begin position="139"/>
        <end position="159"/>
    </location>
</feature>
<protein>
    <submittedName>
        <fullName evidence="3">Unannotated protein</fullName>
    </submittedName>
</protein>
<keyword evidence="1" id="KW-1133">Transmembrane helix</keyword>
<feature type="transmembrane region" description="Helical" evidence="1">
    <location>
        <begin position="80"/>
        <end position="99"/>
    </location>
</feature>
<accession>A0A6J7IBG8</accession>
<evidence type="ECO:0000256" key="1">
    <source>
        <dbReference type="SAM" id="Phobius"/>
    </source>
</evidence>
<dbReference type="Pfam" id="PF07690">
    <property type="entry name" value="MFS_1"/>
    <property type="match status" value="1"/>
</dbReference>
<dbReference type="InterPro" id="IPR036259">
    <property type="entry name" value="MFS_trans_sf"/>
</dbReference>
<reference evidence="3" key="1">
    <citation type="submission" date="2020-05" db="EMBL/GenBank/DDBJ databases">
        <authorList>
            <person name="Chiriac C."/>
            <person name="Salcher M."/>
            <person name="Ghai R."/>
            <person name="Kavagutti S V."/>
        </authorList>
    </citation>
    <scope>NUCLEOTIDE SEQUENCE</scope>
</reference>
<gene>
    <name evidence="3" type="ORF">UFOPK3662_01059</name>
</gene>
<feature type="transmembrane region" description="Helical" evidence="1">
    <location>
        <begin position="50"/>
        <end position="68"/>
    </location>
</feature>
<feature type="transmembrane region" description="Helical" evidence="1">
    <location>
        <begin position="105"/>
        <end position="127"/>
    </location>
</feature>
<organism evidence="3">
    <name type="scientific">freshwater metagenome</name>
    <dbReference type="NCBI Taxonomy" id="449393"/>
    <lineage>
        <taxon>unclassified sequences</taxon>
        <taxon>metagenomes</taxon>
        <taxon>ecological metagenomes</taxon>
    </lineage>
</organism>
<evidence type="ECO:0000313" key="3">
    <source>
        <dbReference type="EMBL" id="CAB4928255.1"/>
    </source>
</evidence>
<dbReference type="Gene3D" id="1.20.1250.20">
    <property type="entry name" value="MFS general substrate transporter like domains"/>
    <property type="match status" value="2"/>
</dbReference>
<proteinExistence type="predicted"/>
<feature type="transmembrane region" description="Helical" evidence="1">
    <location>
        <begin position="304"/>
        <end position="324"/>
    </location>
</feature>
<dbReference type="PANTHER" id="PTHR23521">
    <property type="entry name" value="TRANSPORTER MFS SUPERFAMILY"/>
    <property type="match status" value="1"/>
</dbReference>
<feature type="transmembrane region" description="Helical" evidence="1">
    <location>
        <begin position="252"/>
        <end position="271"/>
    </location>
</feature>
<dbReference type="EMBL" id="CAFBMW010000006">
    <property type="protein sequence ID" value="CAB4928255.1"/>
    <property type="molecule type" value="Genomic_DNA"/>
</dbReference>
<sequence length="400" mass="40316">MEERRTVRAPVAVAVVVLAQLLGTSLWFSANAAAADLRGPWGLTDADLGRLTVAVQAGFATGTLLAAVTSLADRFAASRIFAVACVLGATSNAGFALLADDTASGAAWRFATGLCLAGIYPLGMKLVVSWAPDRAGEALGLLVGMLTLGTALPHLVSAVGVGWQWQAVVLSSSVLALFAGAAVLLLGDGPHLPRAGAVGLRPGAVLQAFRVPAYRGAALGYFGHMWELYAFWTLVPLLLVPLLDGGAGEVSATTFVVIAAGAVGSVLGGIWARRVGGVRVAATALAASGAVCLVFPLLEPAPVPVVLAVLVFWGVAVVADSAQFSALSARACPPHLVGSALAIQNGLGFALTIGAIALTAALVGDLGPQVAWILLPGPVLGLAAMARDLRPRPVAAAAEL</sequence>
<name>A0A6J7IBG8_9ZZZZ</name>
<dbReference type="GO" id="GO:0005886">
    <property type="term" value="C:plasma membrane"/>
    <property type="evidence" value="ECO:0007669"/>
    <property type="project" value="TreeGrafter"/>
</dbReference>
<feature type="transmembrane region" description="Helical" evidence="1">
    <location>
        <begin position="369"/>
        <end position="386"/>
    </location>
</feature>
<keyword evidence="1" id="KW-0472">Membrane</keyword>
<dbReference type="InterPro" id="IPR020846">
    <property type="entry name" value="MFS_dom"/>
</dbReference>
<dbReference type="PANTHER" id="PTHR23521:SF3">
    <property type="entry name" value="MFS TRANSPORTER"/>
    <property type="match status" value="1"/>
</dbReference>
<dbReference type="GO" id="GO:0022857">
    <property type="term" value="F:transmembrane transporter activity"/>
    <property type="evidence" value="ECO:0007669"/>
    <property type="project" value="InterPro"/>
</dbReference>
<feature type="transmembrane region" description="Helical" evidence="1">
    <location>
        <begin position="278"/>
        <end position="298"/>
    </location>
</feature>
<dbReference type="PROSITE" id="PS50850">
    <property type="entry name" value="MFS"/>
    <property type="match status" value="1"/>
</dbReference>
<feature type="transmembrane region" description="Helical" evidence="1">
    <location>
        <begin position="219"/>
        <end position="240"/>
    </location>
</feature>
<dbReference type="InterPro" id="IPR011701">
    <property type="entry name" value="MFS"/>
</dbReference>
<keyword evidence="1" id="KW-0812">Transmembrane</keyword>
<dbReference type="SUPFAM" id="SSF103473">
    <property type="entry name" value="MFS general substrate transporter"/>
    <property type="match status" value="1"/>
</dbReference>